<evidence type="ECO:0000313" key="9">
    <source>
        <dbReference type="Proteomes" id="UP000006875"/>
    </source>
</evidence>
<evidence type="ECO:0000256" key="1">
    <source>
        <dbReference type="ARBA" id="ARBA00007039"/>
    </source>
</evidence>
<dbReference type="EMBL" id="CP002281">
    <property type="protein sequence ID" value="ADO82822.1"/>
    <property type="molecule type" value="Genomic_DNA"/>
</dbReference>
<evidence type="ECO:0000256" key="4">
    <source>
        <dbReference type="ARBA" id="ARBA00022801"/>
    </source>
</evidence>
<dbReference type="Pfam" id="PF00574">
    <property type="entry name" value="CLP_protease"/>
    <property type="match status" value="1"/>
</dbReference>
<dbReference type="AlphaFoldDB" id="E3H7C6"/>
<evidence type="ECO:0000256" key="3">
    <source>
        <dbReference type="ARBA" id="ARBA00022670"/>
    </source>
</evidence>
<dbReference type="HOGENOM" id="CLU_052762_0_2_0"/>
<keyword evidence="3" id="KW-0645">Protease</keyword>
<proteinExistence type="inferred from homology"/>
<dbReference type="PRINTS" id="PR00127">
    <property type="entry name" value="CLPPROTEASEP"/>
</dbReference>
<gene>
    <name evidence="8" type="ordered locus">Ilyop_1041</name>
</gene>
<dbReference type="KEGG" id="ipo:Ilyop_1041"/>
<keyword evidence="9" id="KW-1185">Reference proteome</keyword>
<evidence type="ECO:0000256" key="7">
    <source>
        <dbReference type="SAM" id="MobiDB-lite"/>
    </source>
</evidence>
<dbReference type="NCBIfam" id="NF045542">
    <property type="entry name" value="Clp_rel_HeadMat"/>
    <property type="match status" value="1"/>
</dbReference>
<keyword evidence="4" id="KW-0378">Hydrolase</keyword>
<dbReference type="GO" id="GO:0009368">
    <property type="term" value="C:endopeptidase Clp complex"/>
    <property type="evidence" value="ECO:0007669"/>
    <property type="project" value="TreeGrafter"/>
</dbReference>
<evidence type="ECO:0000256" key="2">
    <source>
        <dbReference type="ARBA" id="ARBA00022490"/>
    </source>
</evidence>
<dbReference type="SUPFAM" id="SSF52096">
    <property type="entry name" value="ClpP/crotonase"/>
    <property type="match status" value="1"/>
</dbReference>
<keyword evidence="5" id="KW-0720">Serine protease</keyword>
<dbReference type="GO" id="GO:0004252">
    <property type="term" value="F:serine-type endopeptidase activity"/>
    <property type="evidence" value="ECO:0007669"/>
    <property type="project" value="InterPro"/>
</dbReference>
<dbReference type="PANTHER" id="PTHR10381:SF70">
    <property type="entry name" value="ATP-DEPENDENT CLP PROTEASE PROTEOLYTIC SUBUNIT"/>
    <property type="match status" value="1"/>
</dbReference>
<evidence type="ECO:0000313" key="8">
    <source>
        <dbReference type="EMBL" id="ADO82822.1"/>
    </source>
</evidence>
<accession>E3H7C6</accession>
<dbReference type="Gene3D" id="3.90.226.10">
    <property type="entry name" value="2-enoyl-CoA Hydratase, Chain A, domain 1"/>
    <property type="match status" value="1"/>
</dbReference>
<protein>
    <recommendedName>
        <fullName evidence="6">ATP-dependent Clp protease proteolytic subunit</fullName>
    </recommendedName>
</protein>
<dbReference type="PANTHER" id="PTHR10381">
    <property type="entry name" value="ATP-DEPENDENT CLP PROTEASE PROTEOLYTIC SUBUNIT"/>
    <property type="match status" value="1"/>
</dbReference>
<dbReference type="RefSeq" id="WP_013387490.1">
    <property type="nucleotide sequence ID" value="NC_014632.1"/>
</dbReference>
<organism evidence="8 9">
    <name type="scientific">Ilyobacter polytropus (strain ATCC 51220 / DSM 2926 / LMG 16218 / CuHBu1)</name>
    <dbReference type="NCBI Taxonomy" id="572544"/>
    <lineage>
        <taxon>Bacteria</taxon>
        <taxon>Fusobacteriati</taxon>
        <taxon>Fusobacteriota</taxon>
        <taxon>Fusobacteriia</taxon>
        <taxon>Fusobacteriales</taxon>
        <taxon>Fusobacteriaceae</taxon>
        <taxon>Ilyobacter</taxon>
    </lineage>
</organism>
<name>E3H7C6_ILYPC</name>
<comment type="similarity">
    <text evidence="1 6">Belongs to the peptidase S14 family.</text>
</comment>
<dbReference type="InterPro" id="IPR029045">
    <property type="entry name" value="ClpP/crotonase-like_dom_sf"/>
</dbReference>
<evidence type="ECO:0000256" key="5">
    <source>
        <dbReference type="ARBA" id="ARBA00022825"/>
    </source>
</evidence>
<dbReference type="eggNOG" id="COG0740">
    <property type="taxonomic scope" value="Bacteria"/>
</dbReference>
<dbReference type="InterPro" id="IPR001907">
    <property type="entry name" value="ClpP"/>
</dbReference>
<dbReference type="Proteomes" id="UP000006875">
    <property type="component" value="Chromosome"/>
</dbReference>
<evidence type="ECO:0000256" key="6">
    <source>
        <dbReference type="RuleBase" id="RU003567"/>
    </source>
</evidence>
<dbReference type="GO" id="GO:0006515">
    <property type="term" value="P:protein quality control for misfolded or incompletely synthesized proteins"/>
    <property type="evidence" value="ECO:0007669"/>
    <property type="project" value="TreeGrafter"/>
</dbReference>
<dbReference type="STRING" id="572544.Ilyop_1041"/>
<dbReference type="GO" id="GO:0051117">
    <property type="term" value="F:ATPase binding"/>
    <property type="evidence" value="ECO:0007669"/>
    <property type="project" value="TreeGrafter"/>
</dbReference>
<feature type="region of interest" description="Disordered" evidence="7">
    <location>
        <begin position="320"/>
        <end position="348"/>
    </location>
</feature>
<reference evidence="8 9" key="1">
    <citation type="journal article" date="2010" name="Stand. Genomic Sci.">
        <title>Complete genome sequence of Ilyobacter polytropus type strain (CuHbu1).</title>
        <authorList>
            <person name="Sikorski J."/>
            <person name="Chertkov O."/>
            <person name="Lapidus A."/>
            <person name="Nolan M."/>
            <person name="Lucas S."/>
            <person name="Del Rio T.G."/>
            <person name="Tice H."/>
            <person name="Cheng J.F."/>
            <person name="Tapia R."/>
            <person name="Han C."/>
            <person name="Goodwin L."/>
            <person name="Pitluck S."/>
            <person name="Liolios K."/>
            <person name="Ivanova N."/>
            <person name="Mavromatis K."/>
            <person name="Mikhailova N."/>
            <person name="Pati A."/>
            <person name="Chen A."/>
            <person name="Palaniappan K."/>
            <person name="Land M."/>
            <person name="Hauser L."/>
            <person name="Chang Y.J."/>
            <person name="Jeffries C.D."/>
            <person name="Brambilla E."/>
            <person name="Yasawong M."/>
            <person name="Rohde M."/>
            <person name="Pukall R."/>
            <person name="Spring S."/>
            <person name="Goker M."/>
            <person name="Woyke T."/>
            <person name="Bristow J."/>
            <person name="Eisen J.A."/>
            <person name="Markowitz V."/>
            <person name="Hugenholtz P."/>
            <person name="Kyrpides N.C."/>
            <person name="Klenk H.P."/>
        </authorList>
    </citation>
    <scope>NUCLEOTIDE SEQUENCE [LARGE SCALE GENOMIC DNA]</scope>
    <source>
        <strain evidence="9">ATCC 51220 / DSM 2926 / LMG 16218 / CuHBu1</strain>
    </source>
</reference>
<dbReference type="CDD" id="cd07016">
    <property type="entry name" value="S14_ClpP_1"/>
    <property type="match status" value="1"/>
</dbReference>
<keyword evidence="2" id="KW-0963">Cytoplasm</keyword>
<dbReference type="InterPro" id="IPR023562">
    <property type="entry name" value="ClpP/TepA"/>
</dbReference>
<sequence>MKKNKKYWEFRNKENRGTELRIYGEITKFSWWDETVVTASDFARELEELKDTESINLCINSPGGSVTEAHAIYNMLKRYAKANNVKITTYIDGVAASAASYIAMAGDEICMGLGASLMIHNVNGGAWGESKDLRKTADLMDKLKENIIDIYVTQSNLSREVISNLMNEETWMTPEEALEYGFIDKIETYETISDDDIDNLFTREITNSIKALPPRISQLRNVKKQAKPVINQKPKGEDIVDINTIRNDHPDLYQKIREEAVLEERNRMKALDAVPAHNQEAIDMINKAKYEEPQSAEKVAYNIVTSDSFKAHREIIELENEQKISRSGEIKPLPPQNNKNEKDEKMVNSIVEKINKMRGQ</sequence>
<dbReference type="GO" id="GO:0004176">
    <property type="term" value="F:ATP-dependent peptidase activity"/>
    <property type="evidence" value="ECO:0007669"/>
    <property type="project" value="InterPro"/>
</dbReference>
<feature type="compositionally biased region" description="Basic and acidic residues" evidence="7">
    <location>
        <begin position="320"/>
        <end position="329"/>
    </location>
</feature>